<dbReference type="STRING" id="913774.A0A0C3D0T0"/>
<dbReference type="PANTHER" id="PTHR33112">
    <property type="entry name" value="DOMAIN PROTEIN, PUTATIVE-RELATED"/>
    <property type="match status" value="1"/>
</dbReference>
<organism evidence="2 3">
    <name type="scientific">Oidiodendron maius (strain Zn)</name>
    <dbReference type="NCBI Taxonomy" id="913774"/>
    <lineage>
        <taxon>Eukaryota</taxon>
        <taxon>Fungi</taxon>
        <taxon>Dikarya</taxon>
        <taxon>Ascomycota</taxon>
        <taxon>Pezizomycotina</taxon>
        <taxon>Leotiomycetes</taxon>
        <taxon>Leotiomycetes incertae sedis</taxon>
        <taxon>Myxotrichaceae</taxon>
        <taxon>Oidiodendron</taxon>
    </lineage>
</organism>
<sequence>MAIEPSLPSRVIDLSAGAPRLVVVKDDTPIWPYATMSHCWGSHMPLLLLSSNIAEFQKQIPISQLSKSFRDAFLITKRLGLNYIWIDSLCIVQDSAADWERESNSMSEVYSNSYCNIAAAHAADGTYGCFIERNPDLVKPLKVNLNWGANPGTYYAVQWLYWQQNVMEMPLHRRAWVCQERYLAPRNLYFGATQLYWECCGRSASETFPLGLPARVGGPSKDLDPHIDGARRRKRLGLSEAPDLDAFSLWDLIVSTYSKGKLTYSADKLVALSGLAATMQKHTKSQYLAGMWRKHLAYQLLWNASGIQWVVSTSRPEVYTAPSWSWASMHG</sequence>
<feature type="domain" description="Heterokaryon incompatibility" evidence="1">
    <location>
        <begin position="33"/>
        <end position="180"/>
    </location>
</feature>
<dbReference type="InParanoid" id="A0A0C3D0T0"/>
<name>A0A0C3D0T0_OIDMZ</name>
<dbReference type="AlphaFoldDB" id="A0A0C3D0T0"/>
<evidence type="ECO:0000259" key="1">
    <source>
        <dbReference type="Pfam" id="PF06985"/>
    </source>
</evidence>
<reference evidence="2 3" key="1">
    <citation type="submission" date="2014-04" db="EMBL/GenBank/DDBJ databases">
        <authorList>
            <consortium name="DOE Joint Genome Institute"/>
            <person name="Kuo A."/>
            <person name="Martino E."/>
            <person name="Perotto S."/>
            <person name="Kohler A."/>
            <person name="Nagy L.G."/>
            <person name="Floudas D."/>
            <person name="Copeland A."/>
            <person name="Barry K.W."/>
            <person name="Cichocki N."/>
            <person name="Veneault-Fourrey C."/>
            <person name="LaButti K."/>
            <person name="Lindquist E.A."/>
            <person name="Lipzen A."/>
            <person name="Lundell T."/>
            <person name="Morin E."/>
            <person name="Murat C."/>
            <person name="Sun H."/>
            <person name="Tunlid A."/>
            <person name="Henrissat B."/>
            <person name="Grigoriev I.V."/>
            <person name="Hibbett D.S."/>
            <person name="Martin F."/>
            <person name="Nordberg H.P."/>
            <person name="Cantor M.N."/>
            <person name="Hua S.X."/>
        </authorList>
    </citation>
    <scope>NUCLEOTIDE SEQUENCE [LARGE SCALE GENOMIC DNA]</scope>
    <source>
        <strain evidence="2 3">Zn</strain>
    </source>
</reference>
<dbReference type="InterPro" id="IPR010730">
    <property type="entry name" value="HET"/>
</dbReference>
<dbReference type="Pfam" id="PF06985">
    <property type="entry name" value="HET"/>
    <property type="match status" value="1"/>
</dbReference>
<dbReference type="OrthoDB" id="3560191at2759"/>
<accession>A0A0C3D0T0</accession>
<protein>
    <recommendedName>
        <fullName evidence="1">Heterokaryon incompatibility domain-containing protein</fullName>
    </recommendedName>
</protein>
<evidence type="ECO:0000313" key="2">
    <source>
        <dbReference type="EMBL" id="KIM95517.1"/>
    </source>
</evidence>
<dbReference type="Proteomes" id="UP000054321">
    <property type="component" value="Unassembled WGS sequence"/>
</dbReference>
<feature type="non-terminal residue" evidence="2">
    <location>
        <position position="331"/>
    </location>
</feature>
<dbReference type="PANTHER" id="PTHR33112:SF16">
    <property type="entry name" value="HETEROKARYON INCOMPATIBILITY DOMAIN-CONTAINING PROTEIN"/>
    <property type="match status" value="1"/>
</dbReference>
<gene>
    <name evidence="2" type="ORF">OIDMADRAFT_134394</name>
</gene>
<dbReference type="HOGENOM" id="CLU_002639_8_3_1"/>
<evidence type="ECO:0000313" key="3">
    <source>
        <dbReference type="Proteomes" id="UP000054321"/>
    </source>
</evidence>
<proteinExistence type="predicted"/>
<keyword evidence="3" id="KW-1185">Reference proteome</keyword>
<dbReference type="EMBL" id="KN832887">
    <property type="protein sequence ID" value="KIM95517.1"/>
    <property type="molecule type" value="Genomic_DNA"/>
</dbReference>
<reference evidence="3" key="2">
    <citation type="submission" date="2015-01" db="EMBL/GenBank/DDBJ databases">
        <title>Evolutionary Origins and Diversification of the Mycorrhizal Mutualists.</title>
        <authorList>
            <consortium name="DOE Joint Genome Institute"/>
            <consortium name="Mycorrhizal Genomics Consortium"/>
            <person name="Kohler A."/>
            <person name="Kuo A."/>
            <person name="Nagy L.G."/>
            <person name="Floudas D."/>
            <person name="Copeland A."/>
            <person name="Barry K.W."/>
            <person name="Cichocki N."/>
            <person name="Veneault-Fourrey C."/>
            <person name="LaButti K."/>
            <person name="Lindquist E.A."/>
            <person name="Lipzen A."/>
            <person name="Lundell T."/>
            <person name="Morin E."/>
            <person name="Murat C."/>
            <person name="Riley R."/>
            <person name="Ohm R."/>
            <person name="Sun H."/>
            <person name="Tunlid A."/>
            <person name="Henrissat B."/>
            <person name="Grigoriev I.V."/>
            <person name="Hibbett D.S."/>
            <person name="Martin F."/>
        </authorList>
    </citation>
    <scope>NUCLEOTIDE SEQUENCE [LARGE SCALE GENOMIC DNA]</scope>
    <source>
        <strain evidence="3">Zn</strain>
    </source>
</reference>